<dbReference type="eggNOG" id="COG3914">
    <property type="taxonomic scope" value="Bacteria"/>
</dbReference>
<dbReference type="RefSeq" id="WP_156028605.1">
    <property type="nucleotide sequence ID" value="NZ_JFHR01000011.1"/>
</dbReference>
<evidence type="ECO:0000313" key="2">
    <source>
        <dbReference type="Proteomes" id="UP000028411"/>
    </source>
</evidence>
<accession>A0A081RGP6</accession>
<dbReference type="Gene3D" id="3.40.50.150">
    <property type="entry name" value="Vaccinia Virus protein VP39"/>
    <property type="match status" value="1"/>
</dbReference>
<gene>
    <name evidence="1" type="ORF">BV95_01434</name>
</gene>
<name>A0A081RGP6_SPHCR</name>
<evidence type="ECO:0000313" key="1">
    <source>
        <dbReference type="EMBL" id="KEQ54369.1"/>
    </source>
</evidence>
<proteinExistence type="predicted"/>
<dbReference type="InterPro" id="IPR029044">
    <property type="entry name" value="Nucleotide-diphossugar_trans"/>
</dbReference>
<sequence>MKKAIAVVAYDRFDYFSLVLPSILAQTVDGSPAADIYDIFYFQDGFCLDDVRSDASGHKHISAMIGQHAKEGRSYIQQDNLGVALHFDFIEKKLFRDLGYDFVLFCEDDLILAPGYLAAMDLMADRFSGDERIGMFSAHPAHVSASLDEQKSRAHEYGPMDHNWGFGLFGDFWERRQPFVEKYLEIIGKRPYRQRPHRVVYEWLKGCGFRPAASSQDYVKQCSTVALGGVRISTLFNLGMPIGRSGLHCSPEMFDKMGFNNTIVYQGIPRSVGSLEQDDYHRIFKAQSNIMVSPPALIAEGVDKVAVTGWQRRVDSGEFNVERVLGNDWMTHEKPQEAAPKIVWTPQDIPRRPHMEPEGLDKFTERLRNARSYLEYGAGGSTVLAAEMGIERIMSVDSDRGFLKAVKLAACGSEGDNRLTEHFVDIGPTAEWGNPTDQSCSSRWPAYPSTVWRRYLDKQEHPDLVLIKGRFRVACFLTTLIMARSGTTILFDDYFDRPQYHLVEKYLTPVSRAGRMAEFVTNGDALLPAITLDLLERSTDFG</sequence>
<comment type="caution">
    <text evidence="1">The sequence shown here is derived from an EMBL/GenBank/DDBJ whole genome shotgun (WGS) entry which is preliminary data.</text>
</comment>
<reference evidence="1 2" key="1">
    <citation type="submission" date="2014-02" db="EMBL/GenBank/DDBJ databases">
        <title>Whole genome sequence of Sphingobium chlorophenolicum NBRC 16172.</title>
        <authorList>
            <person name="Gan H.M."/>
            <person name="Gan H.Y."/>
            <person name="Chew T.H."/>
            <person name="Savka M.A."/>
        </authorList>
    </citation>
    <scope>NUCLEOTIDE SEQUENCE [LARGE SCALE GENOMIC DNA]</scope>
    <source>
        <strain evidence="1 2">NBRC 16172</strain>
    </source>
</reference>
<dbReference type="InterPro" id="IPR029063">
    <property type="entry name" value="SAM-dependent_MTases_sf"/>
</dbReference>
<dbReference type="AlphaFoldDB" id="A0A081RGP6"/>
<protein>
    <submittedName>
        <fullName evidence="1">Uncharacterized protein</fullName>
    </submittedName>
</protein>
<dbReference type="Gene3D" id="3.90.550.10">
    <property type="entry name" value="Spore Coat Polysaccharide Biosynthesis Protein SpsA, Chain A"/>
    <property type="match status" value="1"/>
</dbReference>
<dbReference type="PATRIC" id="fig|46429.4.peg.1397"/>
<organism evidence="1 2">
    <name type="scientific">Sphingobium chlorophenolicum</name>
    <dbReference type="NCBI Taxonomy" id="46429"/>
    <lineage>
        <taxon>Bacteria</taxon>
        <taxon>Pseudomonadati</taxon>
        <taxon>Pseudomonadota</taxon>
        <taxon>Alphaproteobacteria</taxon>
        <taxon>Sphingomonadales</taxon>
        <taxon>Sphingomonadaceae</taxon>
        <taxon>Sphingobium</taxon>
    </lineage>
</organism>
<dbReference type="Proteomes" id="UP000028411">
    <property type="component" value="Unassembled WGS sequence"/>
</dbReference>
<dbReference type="OrthoDB" id="7445868at2"/>
<dbReference type="SUPFAM" id="SSF53448">
    <property type="entry name" value="Nucleotide-diphospho-sugar transferases"/>
    <property type="match status" value="1"/>
</dbReference>
<dbReference type="EMBL" id="JFHR01000011">
    <property type="protein sequence ID" value="KEQ54369.1"/>
    <property type="molecule type" value="Genomic_DNA"/>
</dbReference>
<dbReference type="eggNOG" id="COG1216">
    <property type="taxonomic scope" value="Bacteria"/>
</dbReference>